<dbReference type="PANTHER" id="PTHR34258">
    <property type="entry name" value="ARMADILLO-LIKE HELICAL DOMAIN CONTAINING PROTEIN 1"/>
    <property type="match status" value="1"/>
</dbReference>
<gene>
    <name evidence="3" type="primary">LOC121143980</name>
</gene>
<protein>
    <submittedName>
        <fullName evidence="3">Uncharacterized protein LOC121143980 isoform X1</fullName>
    </submittedName>
</protein>
<name>A0ABM2YDC3_MESAU</name>
<keyword evidence="2" id="KW-1185">Reference proteome</keyword>
<dbReference type="RefSeq" id="XP_040612797.1">
    <property type="nucleotide sequence ID" value="XM_040756863.1"/>
</dbReference>
<reference evidence="3" key="1">
    <citation type="submission" date="2025-08" db="UniProtKB">
        <authorList>
            <consortium name="RefSeq"/>
        </authorList>
    </citation>
    <scope>IDENTIFICATION</scope>
    <source>
        <tissue evidence="3">Liver</tissue>
    </source>
</reference>
<dbReference type="Proteomes" id="UP000886700">
    <property type="component" value="Unplaced"/>
</dbReference>
<proteinExistence type="predicted"/>
<organism evidence="2 3">
    <name type="scientific">Mesocricetus auratus</name>
    <name type="common">Golden hamster</name>
    <dbReference type="NCBI Taxonomy" id="10036"/>
    <lineage>
        <taxon>Eukaryota</taxon>
        <taxon>Metazoa</taxon>
        <taxon>Chordata</taxon>
        <taxon>Craniata</taxon>
        <taxon>Vertebrata</taxon>
        <taxon>Euteleostomi</taxon>
        <taxon>Mammalia</taxon>
        <taxon>Eutheria</taxon>
        <taxon>Euarchontoglires</taxon>
        <taxon>Glires</taxon>
        <taxon>Rodentia</taxon>
        <taxon>Myomorpha</taxon>
        <taxon>Muroidea</taxon>
        <taxon>Cricetidae</taxon>
        <taxon>Cricetinae</taxon>
        <taxon>Mesocricetus</taxon>
    </lineage>
</organism>
<evidence type="ECO:0000313" key="3">
    <source>
        <dbReference type="RefSeq" id="XP_040612797.1"/>
    </source>
</evidence>
<sequence length="223" mass="25055">MSHEQGGGTLPQRAQQSLSRPRRREAGLPGGADVQSRILARDDFTVAEELLHMRVIHSLMIAMGNTDHSNSQRLASLTLEVLGLGWAWADCRAWAVESADTHTVLLPRSLLLQFFVQMFPLVEEHVHKSMEEELYQLFLVSMSVPTSLSNGCLLGNTYTEKYKEPWEHFSALPTGWADPPERSPQNRSQASSFPLSASFCLRPHPKGCGHRYRFTDKTPRDNG</sequence>
<dbReference type="InterPro" id="IPR041090">
    <property type="entry name" value="DUF5578"/>
</dbReference>
<dbReference type="GeneID" id="121143980"/>
<dbReference type="PANTHER" id="PTHR34258:SF1">
    <property type="entry name" value="ARMADILLO-LIKE HELICAL DOMAIN CONTAINING PROTEIN 1"/>
    <property type="match status" value="1"/>
</dbReference>
<evidence type="ECO:0000256" key="1">
    <source>
        <dbReference type="SAM" id="MobiDB-lite"/>
    </source>
</evidence>
<accession>A0ABM2YDC3</accession>
<feature type="region of interest" description="Disordered" evidence="1">
    <location>
        <begin position="1"/>
        <end position="31"/>
    </location>
</feature>
<evidence type="ECO:0000313" key="2">
    <source>
        <dbReference type="Proteomes" id="UP000886700"/>
    </source>
</evidence>